<accession>A0A316VH28</accession>
<dbReference type="GO" id="GO:0016829">
    <property type="term" value="F:lyase activity"/>
    <property type="evidence" value="ECO:0007669"/>
    <property type="project" value="InterPro"/>
</dbReference>
<dbReference type="InParanoid" id="A0A316VH28"/>
<dbReference type="PANTHER" id="PTHR38045:SF1">
    <property type="entry name" value="HEPARINASE II_III-LIKE PROTEIN"/>
    <property type="match status" value="1"/>
</dbReference>
<keyword evidence="3" id="KW-1133">Transmembrane helix</keyword>
<organism evidence="5 6">
    <name type="scientific">Meira miltonrushii</name>
    <dbReference type="NCBI Taxonomy" id="1280837"/>
    <lineage>
        <taxon>Eukaryota</taxon>
        <taxon>Fungi</taxon>
        <taxon>Dikarya</taxon>
        <taxon>Basidiomycota</taxon>
        <taxon>Ustilaginomycotina</taxon>
        <taxon>Exobasidiomycetes</taxon>
        <taxon>Exobasidiales</taxon>
        <taxon>Brachybasidiaceae</taxon>
        <taxon>Meira</taxon>
    </lineage>
</organism>
<dbReference type="EMBL" id="KZ819602">
    <property type="protein sequence ID" value="PWN36949.1"/>
    <property type="molecule type" value="Genomic_DNA"/>
</dbReference>
<dbReference type="AlphaFoldDB" id="A0A316VH28"/>
<sequence>MQSKGSEIGSNYGDHQYVDFSQQGSYNQQPYGAGGAGAAGYGAGQGAAYKDYSSSAHNLTGGAPAANAQKYSYAPSKKPVSKWIKIGIPVVLIIIAIGVGVGLGIGLTRGDSSAHSSTTATNGLSGATSGNEPSYYPENVLNAASAAAKSGGGDDLTYQGTDLYGNPSFKSSANTAAATLNSAAIGNCAADNFNGSLTNLRPHPRIMTTAAEWDCLPNKIANDAYLTVWNYTIFQNASAWYAMPPTKYVTDGGIAGSGILDPAREVQLRVKTFAYAYHLSGNDTKWRDRAWDELYAASGNDSANPWGAGNPPTQVWNPTHFLDLAELTAAFAIGYDWLYYAWTPQQRTALAWSIVTQGLQNGVQAYQPKNEWSWWQTTNGNWNCVCNSGLLLGALALGSEDPSGTAATNIIANTIPNMKGNCMQAVYDDGTWTETANYWYFGTDALARAYSALMTATGSDQGLMASNPNWPKTGDFHMYVSGNAGMFYYGDNGPNKYSTNANGMFLWGTIAQNPSYALFQRDRADAPDPLSMFWYDTRTKGGFWNGQALDQYFNNDAGTWGSMRSSWTDFSGTYVAMKSSNATGHQTHGDLDAGDFVIDALGTRWAGEFGSANYLSTDYFKSEAQDAVRWEYYRKGTQGQNTIVLNKANQAASCKPVNTFLSTNTTQSGDITFTPASTDTALFVTDMSSCYNTSASTVVRGIRFLNGRRQVLLRDEIASNSAITDINWRVHTNATITLSSDKKTATLTLQKLIDPNAYGGDYQTGPSTLTASLPEQQTMVVQITQPSNAQFAVIKPDETRLYGTDPNTAPGEQGDQPNPTVSLLYIELPGGSQTTIETIWQPKWPKAQSGDDAAPKEVPLNQWSLTSHN</sequence>
<gene>
    <name evidence="5" type="ORF">FA14DRAFT_159220</name>
</gene>
<dbReference type="OrthoDB" id="3476529at2759"/>
<dbReference type="STRING" id="1280837.A0A316VH28"/>
<feature type="region of interest" description="Disordered" evidence="2">
    <location>
        <begin position="845"/>
        <end position="869"/>
    </location>
</feature>
<dbReference type="RefSeq" id="XP_025357251.1">
    <property type="nucleotide sequence ID" value="XM_025498106.1"/>
</dbReference>
<dbReference type="Pfam" id="PF07940">
    <property type="entry name" value="Hepar_II_III_C"/>
    <property type="match status" value="1"/>
</dbReference>
<dbReference type="Gene3D" id="1.50.10.100">
    <property type="entry name" value="Chondroitin AC/alginate lyase"/>
    <property type="match status" value="1"/>
</dbReference>
<feature type="transmembrane region" description="Helical" evidence="3">
    <location>
        <begin position="86"/>
        <end position="107"/>
    </location>
</feature>
<evidence type="ECO:0000259" key="4">
    <source>
        <dbReference type="Pfam" id="PF07940"/>
    </source>
</evidence>
<keyword evidence="3" id="KW-0472">Membrane</keyword>
<dbReference type="Gene3D" id="2.70.98.70">
    <property type="match status" value="1"/>
</dbReference>
<dbReference type="InterPro" id="IPR008929">
    <property type="entry name" value="Chondroitin_lyas"/>
</dbReference>
<dbReference type="PANTHER" id="PTHR38045">
    <property type="entry name" value="CHROMOSOME 1, WHOLE GENOME SHOTGUN SEQUENCE"/>
    <property type="match status" value="1"/>
</dbReference>
<feature type="domain" description="Heparinase II/III-like C-terminal" evidence="4">
    <location>
        <begin position="573"/>
        <end position="749"/>
    </location>
</feature>
<comment type="subcellular location">
    <subcellularLocation>
        <location evidence="1">Cell envelope</location>
    </subcellularLocation>
</comment>
<evidence type="ECO:0000256" key="2">
    <source>
        <dbReference type="SAM" id="MobiDB-lite"/>
    </source>
</evidence>
<dbReference type="SUPFAM" id="SSF48230">
    <property type="entry name" value="Chondroitin AC/alginate lyase"/>
    <property type="match status" value="1"/>
</dbReference>
<proteinExistence type="predicted"/>
<dbReference type="Proteomes" id="UP000245771">
    <property type="component" value="Unassembled WGS sequence"/>
</dbReference>
<reference evidence="5 6" key="1">
    <citation type="journal article" date="2018" name="Mol. Biol. Evol.">
        <title>Broad Genomic Sampling Reveals a Smut Pathogenic Ancestry of the Fungal Clade Ustilaginomycotina.</title>
        <authorList>
            <person name="Kijpornyongpan T."/>
            <person name="Mondo S.J."/>
            <person name="Barry K."/>
            <person name="Sandor L."/>
            <person name="Lee J."/>
            <person name="Lipzen A."/>
            <person name="Pangilinan J."/>
            <person name="LaButti K."/>
            <person name="Hainaut M."/>
            <person name="Henrissat B."/>
            <person name="Grigoriev I.V."/>
            <person name="Spatafora J.W."/>
            <person name="Aime M.C."/>
        </authorList>
    </citation>
    <scope>NUCLEOTIDE SEQUENCE [LARGE SCALE GENOMIC DNA]</scope>
    <source>
        <strain evidence="5 6">MCA 3882</strain>
    </source>
</reference>
<dbReference type="InterPro" id="IPR012480">
    <property type="entry name" value="Hepar_II_III_C"/>
</dbReference>
<evidence type="ECO:0000313" key="5">
    <source>
        <dbReference type="EMBL" id="PWN36949.1"/>
    </source>
</evidence>
<keyword evidence="3" id="KW-0812">Transmembrane</keyword>
<evidence type="ECO:0000313" key="6">
    <source>
        <dbReference type="Proteomes" id="UP000245771"/>
    </source>
</evidence>
<keyword evidence="6" id="KW-1185">Reference proteome</keyword>
<protein>
    <recommendedName>
        <fullName evidence="4">Heparinase II/III-like C-terminal domain-containing protein</fullName>
    </recommendedName>
</protein>
<feature type="region of interest" description="Disordered" evidence="2">
    <location>
        <begin position="801"/>
        <end position="820"/>
    </location>
</feature>
<name>A0A316VH28_9BASI</name>
<dbReference type="GeneID" id="37019887"/>
<evidence type="ECO:0000256" key="3">
    <source>
        <dbReference type="SAM" id="Phobius"/>
    </source>
</evidence>
<evidence type="ECO:0000256" key="1">
    <source>
        <dbReference type="ARBA" id="ARBA00004196"/>
    </source>
</evidence>